<dbReference type="GO" id="GO:0032259">
    <property type="term" value="P:methylation"/>
    <property type="evidence" value="ECO:0007669"/>
    <property type="project" value="UniProtKB-KW"/>
</dbReference>
<keyword evidence="3" id="KW-0489">Methyltransferase</keyword>
<dbReference type="Pfam" id="PF02384">
    <property type="entry name" value="N6_Mtase"/>
    <property type="match status" value="1"/>
</dbReference>
<dbReference type="SUPFAM" id="SSF53335">
    <property type="entry name" value="S-adenosyl-L-methionine-dependent methyltransferases"/>
    <property type="match status" value="1"/>
</dbReference>
<comment type="similarity">
    <text evidence="1">Belongs to the N(4)/N(6)-methyltransferase family.</text>
</comment>
<dbReference type="Gene3D" id="3.40.50.150">
    <property type="entry name" value="Vaccinia Virus protein VP39"/>
    <property type="match status" value="1"/>
</dbReference>
<dbReference type="RefSeq" id="WP_147882516.1">
    <property type="nucleotide sequence ID" value="NZ_VOUQ01000015.1"/>
</dbReference>
<dbReference type="Proteomes" id="UP000321126">
    <property type="component" value="Unassembled WGS sequence"/>
</dbReference>
<gene>
    <name evidence="3" type="ORF">FOT62_21255</name>
</gene>
<proteinExistence type="inferred from homology"/>
<dbReference type="InterPro" id="IPR003356">
    <property type="entry name" value="DNA_methylase_A-5"/>
</dbReference>
<protein>
    <submittedName>
        <fullName evidence="3">N-6 DNA methylase</fullName>
    </submittedName>
</protein>
<sequence length="236" mass="26669">MTSLTPTLTAAGHHDYDHYRRTFTRLFSDTARYHHRHEVFRDFTALGALAVQNAFLRCPALEKEYLMTAGRYQPEDMRRMAQLLGCLVCALDSRPGDFLGEIFMDLEIGSAHMGQFFTPFSLSQLMARVTVQDVVQQLEQQLFITLDEPAAGAGSMVIAFAQALTEQGINPQQTLFARCTDVDATAAQMCYLQLSYLGIPAEVITGNSLTLDARRVFRTPFWYLGGWEQRLHRHPV</sequence>
<keyword evidence="3" id="KW-0808">Transferase</keyword>
<evidence type="ECO:0000313" key="4">
    <source>
        <dbReference type="Proteomes" id="UP000321126"/>
    </source>
</evidence>
<dbReference type="GO" id="GO:0003677">
    <property type="term" value="F:DNA binding"/>
    <property type="evidence" value="ECO:0007669"/>
    <property type="project" value="InterPro"/>
</dbReference>
<organism evidence="3 4">
    <name type="scientific">Serratia marcescens</name>
    <dbReference type="NCBI Taxonomy" id="615"/>
    <lineage>
        <taxon>Bacteria</taxon>
        <taxon>Pseudomonadati</taxon>
        <taxon>Pseudomonadota</taxon>
        <taxon>Gammaproteobacteria</taxon>
        <taxon>Enterobacterales</taxon>
        <taxon>Yersiniaceae</taxon>
        <taxon>Serratia</taxon>
    </lineage>
</organism>
<evidence type="ECO:0000313" key="3">
    <source>
        <dbReference type="EMBL" id="TXE28302.1"/>
    </source>
</evidence>
<name>A0A5C7C0K1_SERMA</name>
<accession>A0A5C7C0K1</accession>
<dbReference type="GO" id="GO:0008170">
    <property type="term" value="F:N-methyltransferase activity"/>
    <property type="evidence" value="ECO:0007669"/>
    <property type="project" value="InterPro"/>
</dbReference>
<comment type="caution">
    <text evidence="3">The sequence shown here is derived from an EMBL/GenBank/DDBJ whole genome shotgun (WGS) entry which is preliminary data.</text>
</comment>
<dbReference type="InterPro" id="IPR029063">
    <property type="entry name" value="SAM-dependent_MTases_sf"/>
</dbReference>
<evidence type="ECO:0000256" key="1">
    <source>
        <dbReference type="ARBA" id="ARBA00006594"/>
    </source>
</evidence>
<feature type="domain" description="DNA methylase adenine-specific" evidence="2">
    <location>
        <begin position="112"/>
        <end position="212"/>
    </location>
</feature>
<dbReference type="EMBL" id="VOUQ01000015">
    <property type="protein sequence ID" value="TXE28302.1"/>
    <property type="molecule type" value="Genomic_DNA"/>
</dbReference>
<evidence type="ECO:0000259" key="2">
    <source>
        <dbReference type="Pfam" id="PF02384"/>
    </source>
</evidence>
<dbReference type="AlphaFoldDB" id="A0A5C7C0K1"/>
<reference evidence="3 4" key="1">
    <citation type="submission" date="2019-07" db="EMBL/GenBank/DDBJ databases">
        <title>Serratia strains were isolated from fresh produce.</title>
        <authorList>
            <person name="Cho G.-S."/>
            <person name="Stein M."/>
            <person name="Lee W."/>
            <person name="Suh S.H."/>
            <person name="Franz C.M.A.P."/>
        </authorList>
    </citation>
    <scope>NUCLEOTIDE SEQUENCE [LARGE SCALE GENOMIC DNA]</scope>
    <source>
        <strain evidence="3 4">S16</strain>
    </source>
</reference>